<evidence type="ECO:0000313" key="3">
    <source>
        <dbReference type="Proteomes" id="UP000664940"/>
    </source>
</evidence>
<accession>A0A834EVJ9</accession>
<name>A0A834EVJ9_9CHIR</name>
<comment type="caution">
    <text evidence="2">The sequence shown here is derived from an EMBL/GenBank/DDBJ whole genome shotgun (WGS) entry which is preliminary data.</text>
</comment>
<proteinExistence type="predicted"/>
<reference evidence="2 3" key="1">
    <citation type="journal article" date="2020" name="Nature">
        <title>Six reference-quality genomes reveal evolution of bat adaptations.</title>
        <authorList>
            <person name="Jebb D."/>
            <person name="Huang Z."/>
            <person name="Pippel M."/>
            <person name="Hughes G.M."/>
            <person name="Lavrichenko K."/>
            <person name="Devanna P."/>
            <person name="Winkler S."/>
            <person name="Jermiin L.S."/>
            <person name="Skirmuntt E.C."/>
            <person name="Katzourakis A."/>
            <person name="Burkitt-Gray L."/>
            <person name="Ray D.A."/>
            <person name="Sullivan K.A.M."/>
            <person name="Roscito J.G."/>
            <person name="Kirilenko B.M."/>
            <person name="Davalos L.M."/>
            <person name="Corthals A.P."/>
            <person name="Power M.L."/>
            <person name="Jones G."/>
            <person name="Ransome R.D."/>
            <person name="Dechmann D.K.N."/>
            <person name="Locatelli A.G."/>
            <person name="Puechmaille S.J."/>
            <person name="Fedrigo O."/>
            <person name="Jarvis E.D."/>
            <person name="Hiller M."/>
            <person name="Vernes S.C."/>
            <person name="Myers E.W."/>
            <person name="Teeling E.C."/>
        </authorList>
    </citation>
    <scope>NUCLEOTIDE SEQUENCE [LARGE SCALE GENOMIC DNA]</scope>
    <source>
        <strain evidence="2">Bat1K_MPI-CBG_1</strain>
    </source>
</reference>
<organism evidence="2 3">
    <name type="scientific">Phyllostomus discolor</name>
    <name type="common">pale spear-nosed bat</name>
    <dbReference type="NCBI Taxonomy" id="89673"/>
    <lineage>
        <taxon>Eukaryota</taxon>
        <taxon>Metazoa</taxon>
        <taxon>Chordata</taxon>
        <taxon>Craniata</taxon>
        <taxon>Vertebrata</taxon>
        <taxon>Euteleostomi</taxon>
        <taxon>Mammalia</taxon>
        <taxon>Eutheria</taxon>
        <taxon>Laurasiatheria</taxon>
        <taxon>Chiroptera</taxon>
        <taxon>Yangochiroptera</taxon>
        <taxon>Phyllostomidae</taxon>
        <taxon>Phyllostominae</taxon>
        <taxon>Phyllostomus</taxon>
    </lineage>
</organism>
<feature type="compositionally biased region" description="Pro residues" evidence="1">
    <location>
        <begin position="101"/>
        <end position="112"/>
    </location>
</feature>
<sequence>MEVPFRHQLNGVDHPVCRVPTMTEGRPLAISPPLGPRTPPTLPLPQELESWYLAKIFILSATAVTVVASVEMKARGATRGMWPQPREVTALFPKPESPDRGAPPPRGGPPQPWVRSEDSTAAMPSHHHCHRNQTLRLPAVWALGIGSTWRNENLRKEIGGCFLYNCENKVFKHEDFSPLP</sequence>
<protein>
    <submittedName>
        <fullName evidence="2">Uncharacterized protein</fullName>
    </submittedName>
</protein>
<dbReference type="AlphaFoldDB" id="A0A834EVJ9"/>
<dbReference type="EMBL" id="JABVXQ010000001">
    <property type="protein sequence ID" value="KAF6130911.1"/>
    <property type="molecule type" value="Genomic_DNA"/>
</dbReference>
<evidence type="ECO:0000313" key="2">
    <source>
        <dbReference type="EMBL" id="KAF6130911.1"/>
    </source>
</evidence>
<gene>
    <name evidence="2" type="ORF">HJG60_007861</name>
</gene>
<evidence type="ECO:0000256" key="1">
    <source>
        <dbReference type="SAM" id="MobiDB-lite"/>
    </source>
</evidence>
<feature type="region of interest" description="Disordered" evidence="1">
    <location>
        <begin position="90"/>
        <end position="130"/>
    </location>
</feature>
<dbReference type="Proteomes" id="UP000664940">
    <property type="component" value="Unassembled WGS sequence"/>
</dbReference>